<feature type="region of interest" description="Disordered" evidence="11">
    <location>
        <begin position="1"/>
        <end position="49"/>
    </location>
</feature>
<dbReference type="CDD" id="cd02440">
    <property type="entry name" value="AdoMet_MTases"/>
    <property type="match status" value="1"/>
</dbReference>
<feature type="binding site" evidence="9">
    <location>
        <position position="296"/>
    </location>
    <ligand>
        <name>S-adenosyl-L-methionine</name>
        <dbReference type="ChEBI" id="CHEBI:59789"/>
    </ligand>
</feature>
<dbReference type="PROSITE" id="PS51687">
    <property type="entry name" value="SAM_MT_RNA_M5U"/>
    <property type="match status" value="1"/>
</dbReference>
<evidence type="ECO:0000256" key="9">
    <source>
        <dbReference type="PROSITE-ProRule" id="PRU01024"/>
    </source>
</evidence>
<dbReference type="InterPro" id="IPR029063">
    <property type="entry name" value="SAM-dependent_MTases_sf"/>
</dbReference>
<organism evidence="12 13">
    <name type="scientific">Myceligenerans crystallogenes</name>
    <dbReference type="NCBI Taxonomy" id="316335"/>
    <lineage>
        <taxon>Bacteria</taxon>
        <taxon>Bacillati</taxon>
        <taxon>Actinomycetota</taxon>
        <taxon>Actinomycetes</taxon>
        <taxon>Micrococcales</taxon>
        <taxon>Promicromonosporaceae</taxon>
        <taxon>Myceligenerans</taxon>
    </lineage>
</organism>
<reference evidence="12 13" key="1">
    <citation type="journal article" date="2019" name="Int. J. Syst. Evol. Microbiol.">
        <title>The Global Catalogue of Microorganisms (GCM) 10K type strain sequencing project: providing services to taxonomists for standard genome sequencing and annotation.</title>
        <authorList>
            <consortium name="The Broad Institute Genomics Platform"/>
            <consortium name="The Broad Institute Genome Sequencing Center for Infectious Disease"/>
            <person name="Wu L."/>
            <person name="Ma J."/>
        </authorList>
    </citation>
    <scope>NUCLEOTIDE SEQUENCE [LARGE SCALE GENOMIC DNA]</scope>
    <source>
        <strain evidence="12 13">JCM 14326</strain>
    </source>
</reference>
<feature type="compositionally biased region" description="Gly residues" evidence="11">
    <location>
        <begin position="39"/>
        <end position="48"/>
    </location>
</feature>
<dbReference type="SUPFAM" id="SSF53335">
    <property type="entry name" value="S-adenosyl-L-methionine-dependent methyltransferases"/>
    <property type="match status" value="1"/>
</dbReference>
<dbReference type="InterPro" id="IPR010280">
    <property type="entry name" value="U5_MeTrfase_fam"/>
</dbReference>
<evidence type="ECO:0000313" key="13">
    <source>
        <dbReference type="Proteomes" id="UP001501094"/>
    </source>
</evidence>
<protein>
    <submittedName>
        <fullName evidence="12">23S rRNA (Uracil(747)-C(5))-methyltransferase RlmC</fullName>
    </submittedName>
</protein>
<feature type="binding site" evidence="9">
    <location>
        <position position="317"/>
    </location>
    <ligand>
        <name>S-adenosyl-L-methionine</name>
        <dbReference type="ChEBI" id="CHEBI:59789"/>
    </ligand>
</feature>
<evidence type="ECO:0000256" key="2">
    <source>
        <dbReference type="ARBA" id="ARBA00022552"/>
    </source>
</evidence>
<keyword evidence="2" id="KW-0698">rRNA processing</keyword>
<dbReference type="InterPro" id="IPR030391">
    <property type="entry name" value="MeTrfase_TrmA_CS"/>
</dbReference>
<comment type="similarity">
    <text evidence="9">Belongs to the class I-like SAM-binding methyltransferase superfamily. RNA M5U methyltransferase family.</text>
</comment>
<dbReference type="PANTHER" id="PTHR11061:SF30">
    <property type="entry name" value="TRNA (URACIL(54)-C(5))-METHYLTRANSFERASE"/>
    <property type="match status" value="1"/>
</dbReference>
<dbReference type="InterPro" id="IPR030390">
    <property type="entry name" value="MeTrfase_TrmA_AS"/>
</dbReference>
<dbReference type="EMBL" id="BAAANL010000004">
    <property type="protein sequence ID" value="GAA1864299.1"/>
    <property type="molecule type" value="Genomic_DNA"/>
</dbReference>
<dbReference type="PROSITE" id="PS01230">
    <property type="entry name" value="TRMA_1"/>
    <property type="match status" value="1"/>
</dbReference>
<sequence length="431" mass="45716">MALGVRDELTAPARGLPGHGTGRVGPWPAGSQDRRAGPGARGAPGSPGGQWRVQCSHYEAGRCRSCALLETPYATQVADKQEQVARLLDAPGIEWLPPVTGPESGFRNKAKMVVSGTIDAPVLGILDPAGRGVDLTDCGLYPPALQAVFAPLTEFVTRARLEPYQVTAPRNAPARGELKYVLVTISPDDEFMVRFVMRSTEAVARIRKHLPWLRAALPGLVVVTVNVQPAHAAVLEGDREIVLTEREALTMRVGGVPLQLRPQSFFQTNTRVAAALYRQAREWVDDVSPAGLWDLYCGVGGFALHCAAPGRAVAGIELSAEAVAAASATAAGLGLTGVTFEAGDAGAVVGRLAESAPEMVVVNPPRRGIGPELARALDASEARHVLYSSCNATTLAADLAHMPGLRPVRGVLLDMFPQTRHYEVLIHLTRA</sequence>
<evidence type="ECO:0000256" key="10">
    <source>
        <dbReference type="PROSITE-ProRule" id="PRU10015"/>
    </source>
</evidence>
<dbReference type="NCBIfam" id="NF002909">
    <property type="entry name" value="PRK03522.2-1"/>
    <property type="match status" value="1"/>
</dbReference>
<evidence type="ECO:0000256" key="4">
    <source>
        <dbReference type="ARBA" id="ARBA00022679"/>
    </source>
</evidence>
<feature type="active site" description="Nucleophile" evidence="9">
    <location>
        <position position="390"/>
    </location>
</feature>
<evidence type="ECO:0000256" key="11">
    <source>
        <dbReference type="SAM" id="MobiDB-lite"/>
    </source>
</evidence>
<evidence type="ECO:0000313" key="12">
    <source>
        <dbReference type="EMBL" id="GAA1864299.1"/>
    </source>
</evidence>
<keyword evidence="4 9" id="KW-0808">Transferase</keyword>
<evidence type="ECO:0000256" key="7">
    <source>
        <dbReference type="ARBA" id="ARBA00023004"/>
    </source>
</evidence>
<comment type="caution">
    <text evidence="12">The sequence shown here is derived from an EMBL/GenBank/DDBJ whole genome shotgun (WGS) entry which is preliminary data.</text>
</comment>
<dbReference type="InterPro" id="IPR011825">
    <property type="entry name" value="23SrRNA_MeTrfase_RlmC"/>
</dbReference>
<feature type="binding site" evidence="9">
    <location>
        <position position="363"/>
    </location>
    <ligand>
        <name>S-adenosyl-L-methionine</name>
        <dbReference type="ChEBI" id="CHEBI:59789"/>
    </ligand>
</feature>
<dbReference type="Proteomes" id="UP001501094">
    <property type="component" value="Unassembled WGS sequence"/>
</dbReference>
<feature type="binding site" evidence="9">
    <location>
        <position position="267"/>
    </location>
    <ligand>
        <name>S-adenosyl-L-methionine</name>
        <dbReference type="ChEBI" id="CHEBI:59789"/>
    </ligand>
</feature>
<evidence type="ECO:0000256" key="5">
    <source>
        <dbReference type="ARBA" id="ARBA00022691"/>
    </source>
</evidence>
<dbReference type="Pfam" id="PF05958">
    <property type="entry name" value="tRNA_U5-meth_tr"/>
    <property type="match status" value="1"/>
</dbReference>
<evidence type="ECO:0000256" key="8">
    <source>
        <dbReference type="ARBA" id="ARBA00023014"/>
    </source>
</evidence>
<dbReference type="NCBIfam" id="TIGR02085">
    <property type="entry name" value="meth_trns_rumB"/>
    <property type="match status" value="1"/>
</dbReference>
<dbReference type="Gene3D" id="2.40.50.1070">
    <property type="match status" value="1"/>
</dbReference>
<keyword evidence="1" id="KW-0004">4Fe-4S</keyword>
<name>A0ABN2NHC4_9MICO</name>
<dbReference type="PANTHER" id="PTHR11061">
    <property type="entry name" value="RNA M5U METHYLTRANSFERASE"/>
    <property type="match status" value="1"/>
</dbReference>
<accession>A0ABN2NHC4</accession>
<keyword evidence="13" id="KW-1185">Reference proteome</keyword>
<keyword evidence="8" id="KW-0411">Iron-sulfur</keyword>
<evidence type="ECO:0000256" key="6">
    <source>
        <dbReference type="ARBA" id="ARBA00022723"/>
    </source>
</evidence>
<proteinExistence type="inferred from homology"/>
<evidence type="ECO:0000256" key="1">
    <source>
        <dbReference type="ARBA" id="ARBA00022485"/>
    </source>
</evidence>
<keyword evidence="7" id="KW-0408">Iron</keyword>
<feature type="active site" evidence="10">
    <location>
        <position position="390"/>
    </location>
</feature>
<keyword evidence="3 9" id="KW-0489">Methyltransferase</keyword>
<keyword evidence="6" id="KW-0479">Metal-binding</keyword>
<gene>
    <name evidence="12" type="primary">rlmC</name>
    <name evidence="12" type="ORF">GCM10009751_22970</name>
</gene>
<dbReference type="PROSITE" id="PS01231">
    <property type="entry name" value="TRMA_2"/>
    <property type="match status" value="1"/>
</dbReference>
<evidence type="ECO:0000256" key="3">
    <source>
        <dbReference type="ARBA" id="ARBA00022603"/>
    </source>
</evidence>
<keyword evidence="5 9" id="KW-0949">S-adenosyl-L-methionine</keyword>
<dbReference type="Gene3D" id="3.40.50.150">
    <property type="entry name" value="Vaccinia Virus protein VP39"/>
    <property type="match status" value="1"/>
</dbReference>